<dbReference type="Proteomes" id="UP001235874">
    <property type="component" value="Chromosome"/>
</dbReference>
<gene>
    <name evidence="2" type="ORF">Q3V37_18325</name>
</gene>
<sequence length="459" mass="50686">MSARGAALRLRPRWDDGLAQRLARSAAETEAGAAIRTTDVPGWLAERARAHRFRVTPIPFHELDGWGFAPDTGNLVHHSGRFFTVEGLHVRTGGPPHLEWWQPIINQPEVGILGIVATEFDGVLHFLLQAKAEPGNPTPVQLSPTVQATRSNYTGAHRGTPVRHLELFTDPHRGRPLTDVLQSEHGAWFHHKTNRNMIVETGAPIDAGADFCWLTLGQIGRLMQVDNLINMDTRTVLACAPVTFGDAVARHDDTEVRSWFTAERTRHDLHGRLVPLRGLPDWTIGDRSIEHVPPRYFRVMAVSVEADNREVRGWTQPLFEPLERGLIAFLTRRFGGVPHLLTHARVEAGFHDTVELGPTVQCTPGHHGSGTGPAFLDLIRSAAPGQIRYDVVHAEEGGRFYHAENRCVVLESDAAPADPPPGYLWLTPGQLTALLRHGHYVNVQARTLLSAITTGAVVL</sequence>
<dbReference type="AlphaFoldDB" id="A0AAJ6KXC9"/>
<dbReference type="RefSeq" id="WP_306270803.1">
    <property type="nucleotide sequence ID" value="NZ_CP130472.1"/>
</dbReference>
<keyword evidence="3" id="KW-1185">Reference proteome</keyword>
<dbReference type="GO" id="GO:0016829">
    <property type="term" value="F:lyase activity"/>
    <property type="evidence" value="ECO:0007669"/>
    <property type="project" value="InterPro"/>
</dbReference>
<dbReference type="Gene3D" id="3.90.79.40">
    <property type="entry name" value="EvaA sugar 2,3-dehydratase subunit"/>
    <property type="match status" value="2"/>
</dbReference>
<evidence type="ECO:0000313" key="3">
    <source>
        <dbReference type="Proteomes" id="UP001235874"/>
    </source>
</evidence>
<reference evidence="2 3" key="1">
    <citation type="submission" date="2023-07" db="EMBL/GenBank/DDBJ databases">
        <title>Micromonospora profundi TRM 95458 converts glycerol to a new osmotic compound.</title>
        <authorList>
            <person name="Lu D."/>
        </authorList>
    </citation>
    <scope>NUCLEOTIDE SEQUENCE [LARGE SCALE GENOMIC DNA]</scope>
    <source>
        <strain evidence="2 3">TRM95458</strain>
    </source>
</reference>
<evidence type="ECO:0000313" key="2">
    <source>
        <dbReference type="EMBL" id="WLS43364.1"/>
    </source>
</evidence>
<evidence type="ECO:0000259" key="1">
    <source>
        <dbReference type="Pfam" id="PF03559"/>
    </source>
</evidence>
<feature type="domain" description="dTDP-4-dehydro-6-deoxy-alpha-D-glucopyranose 2,3-dehydratase" evidence="1">
    <location>
        <begin position="254"/>
        <end position="451"/>
    </location>
</feature>
<proteinExistence type="predicted"/>
<dbReference type="Pfam" id="PF03559">
    <property type="entry name" value="Hexose_dehydrat"/>
    <property type="match status" value="2"/>
</dbReference>
<name>A0AAJ6KXC9_9ACTN</name>
<protein>
    <submittedName>
        <fullName evidence="2">NDP-hexose 2,3-dehydratase family protein</fullName>
    </submittedName>
</protein>
<organism evidence="2 3">
    <name type="scientific">Micromonospora profundi</name>
    <dbReference type="NCBI Taxonomy" id="1420889"/>
    <lineage>
        <taxon>Bacteria</taxon>
        <taxon>Bacillati</taxon>
        <taxon>Actinomycetota</taxon>
        <taxon>Actinomycetes</taxon>
        <taxon>Micromonosporales</taxon>
        <taxon>Micromonosporaceae</taxon>
        <taxon>Micromonospora</taxon>
    </lineage>
</organism>
<feature type="domain" description="dTDP-4-dehydro-6-deoxy-alpha-D-glucopyranose 2,3-dehydratase" evidence="1">
    <location>
        <begin position="38"/>
        <end position="239"/>
    </location>
</feature>
<dbReference type="EMBL" id="CP130472">
    <property type="protein sequence ID" value="WLS43364.1"/>
    <property type="molecule type" value="Genomic_DNA"/>
</dbReference>
<dbReference type="InterPro" id="IPR005212">
    <property type="entry name" value="EvaA-like"/>
</dbReference>
<dbReference type="InterPro" id="IPR038153">
    <property type="entry name" value="EvaA-like_sf"/>
</dbReference>
<accession>A0AAJ6KXC9</accession>
<dbReference type="KEGG" id="mprn:Q3V37_18325"/>